<dbReference type="Proteomes" id="UP000014760">
    <property type="component" value="Unassembled WGS sequence"/>
</dbReference>
<dbReference type="EMBL" id="KB297434">
    <property type="protein sequence ID" value="ELU10531.1"/>
    <property type="molecule type" value="Genomic_DNA"/>
</dbReference>
<evidence type="ECO:0000256" key="1">
    <source>
        <dbReference type="SAM" id="MobiDB-lite"/>
    </source>
</evidence>
<proteinExistence type="predicted"/>
<organism evidence="2">
    <name type="scientific">Capitella teleta</name>
    <name type="common">Polychaete worm</name>
    <dbReference type="NCBI Taxonomy" id="283909"/>
    <lineage>
        <taxon>Eukaryota</taxon>
        <taxon>Metazoa</taxon>
        <taxon>Spiralia</taxon>
        <taxon>Lophotrochozoa</taxon>
        <taxon>Annelida</taxon>
        <taxon>Polychaeta</taxon>
        <taxon>Sedentaria</taxon>
        <taxon>Scolecida</taxon>
        <taxon>Capitellidae</taxon>
        <taxon>Capitella</taxon>
    </lineage>
</organism>
<protein>
    <submittedName>
        <fullName evidence="2 3">Uncharacterized protein</fullName>
    </submittedName>
</protein>
<dbReference type="AlphaFoldDB" id="R7V2G5"/>
<keyword evidence="4" id="KW-1185">Reference proteome</keyword>
<dbReference type="EnsemblMetazoa" id="CapteT216400">
    <property type="protein sequence ID" value="CapteP216400"/>
    <property type="gene ID" value="CapteG216400"/>
</dbReference>
<reference evidence="3" key="3">
    <citation type="submission" date="2015-06" db="UniProtKB">
        <authorList>
            <consortium name="EnsemblMetazoa"/>
        </authorList>
    </citation>
    <scope>IDENTIFICATION</scope>
</reference>
<accession>R7V2G5</accession>
<dbReference type="EMBL" id="AMQN01041082">
    <property type="status" value="NOT_ANNOTATED_CDS"/>
    <property type="molecule type" value="Genomic_DNA"/>
</dbReference>
<dbReference type="HOGENOM" id="CLU_1870230_0_0_1"/>
<sequence length="137" mass="15671">MNIYVFFFQKAFCYWPKASEVEKGIRTQADPGVDWSLLSIREFQGARTSDLKRARRLCTKAEQLSSFESEQENGKRQCTAPAYLNDYETDGSGSLPKELEMDIQVPSAQSAKKGKRFLRQDEMADLPQPPQIVKKSR</sequence>
<name>R7V2G5_CAPTE</name>
<evidence type="ECO:0000313" key="2">
    <source>
        <dbReference type="EMBL" id="ELU10531.1"/>
    </source>
</evidence>
<evidence type="ECO:0000313" key="4">
    <source>
        <dbReference type="Proteomes" id="UP000014760"/>
    </source>
</evidence>
<evidence type="ECO:0000313" key="3">
    <source>
        <dbReference type="EnsemblMetazoa" id="CapteP216400"/>
    </source>
</evidence>
<gene>
    <name evidence="2" type="ORF">CAPTEDRAFT_216400</name>
</gene>
<feature type="non-terminal residue" evidence="2">
    <location>
        <position position="137"/>
    </location>
</feature>
<reference evidence="4" key="1">
    <citation type="submission" date="2012-12" db="EMBL/GenBank/DDBJ databases">
        <authorList>
            <person name="Hellsten U."/>
            <person name="Grimwood J."/>
            <person name="Chapman J.A."/>
            <person name="Shapiro H."/>
            <person name="Aerts A."/>
            <person name="Otillar R.P."/>
            <person name="Terry A.Y."/>
            <person name="Boore J.L."/>
            <person name="Simakov O."/>
            <person name="Marletaz F."/>
            <person name="Cho S.-J."/>
            <person name="Edsinger-Gonzales E."/>
            <person name="Havlak P."/>
            <person name="Kuo D.-H."/>
            <person name="Larsson T."/>
            <person name="Lv J."/>
            <person name="Arendt D."/>
            <person name="Savage R."/>
            <person name="Osoegawa K."/>
            <person name="de Jong P."/>
            <person name="Lindberg D.R."/>
            <person name="Seaver E.C."/>
            <person name="Weisblat D.A."/>
            <person name="Putnam N.H."/>
            <person name="Grigoriev I.V."/>
            <person name="Rokhsar D.S."/>
        </authorList>
    </citation>
    <scope>NUCLEOTIDE SEQUENCE</scope>
    <source>
        <strain evidence="4">I ESC-2004</strain>
    </source>
</reference>
<reference evidence="2 4" key="2">
    <citation type="journal article" date="2013" name="Nature">
        <title>Insights into bilaterian evolution from three spiralian genomes.</title>
        <authorList>
            <person name="Simakov O."/>
            <person name="Marletaz F."/>
            <person name="Cho S.J."/>
            <person name="Edsinger-Gonzales E."/>
            <person name="Havlak P."/>
            <person name="Hellsten U."/>
            <person name="Kuo D.H."/>
            <person name="Larsson T."/>
            <person name="Lv J."/>
            <person name="Arendt D."/>
            <person name="Savage R."/>
            <person name="Osoegawa K."/>
            <person name="de Jong P."/>
            <person name="Grimwood J."/>
            <person name="Chapman J.A."/>
            <person name="Shapiro H."/>
            <person name="Aerts A."/>
            <person name="Otillar R.P."/>
            <person name="Terry A.Y."/>
            <person name="Boore J.L."/>
            <person name="Grigoriev I.V."/>
            <person name="Lindberg D.R."/>
            <person name="Seaver E.C."/>
            <person name="Weisblat D.A."/>
            <person name="Putnam N.H."/>
            <person name="Rokhsar D.S."/>
        </authorList>
    </citation>
    <scope>NUCLEOTIDE SEQUENCE</scope>
    <source>
        <strain evidence="2 4">I ESC-2004</strain>
    </source>
</reference>
<feature type="region of interest" description="Disordered" evidence="1">
    <location>
        <begin position="108"/>
        <end position="137"/>
    </location>
</feature>